<name>A0ABS0SE67_9HYPH</name>
<feature type="coiled-coil region" evidence="1">
    <location>
        <begin position="587"/>
        <end position="628"/>
    </location>
</feature>
<keyword evidence="1" id="KW-0175">Coiled coil</keyword>
<dbReference type="Proteomes" id="UP000601789">
    <property type="component" value="Unassembled WGS sequence"/>
</dbReference>
<feature type="coiled-coil region" evidence="1">
    <location>
        <begin position="283"/>
        <end position="361"/>
    </location>
</feature>
<gene>
    <name evidence="3" type="ORF">IOD40_13080</name>
</gene>
<keyword evidence="4" id="KW-1185">Reference proteome</keyword>
<feature type="coiled-coil region" evidence="1">
    <location>
        <begin position="655"/>
        <end position="682"/>
    </location>
</feature>
<dbReference type="SUPFAM" id="SSF52540">
    <property type="entry name" value="P-loop containing nucleoside triphosphate hydrolases"/>
    <property type="match status" value="1"/>
</dbReference>
<feature type="domain" description="YhaN AAA" evidence="2">
    <location>
        <begin position="1"/>
        <end position="207"/>
    </location>
</feature>
<dbReference type="PANTHER" id="PTHR41259">
    <property type="entry name" value="DOUBLE-STRAND BREAK REPAIR RAD50 ATPASE, PUTATIVE-RELATED"/>
    <property type="match status" value="1"/>
</dbReference>
<reference evidence="3 4" key="1">
    <citation type="submission" date="2020-10" db="EMBL/GenBank/DDBJ databases">
        <title>Aquamicrobium zhengzhouensis sp. nov., a exopolysaccharide producing bacterium isolated from farmland soil.</title>
        <authorList>
            <person name="Wang X."/>
        </authorList>
    </citation>
    <scope>NUCLEOTIDE SEQUENCE [LARGE SCALE GENOMIC DNA]</scope>
    <source>
        <strain evidence="4">cd-1</strain>
    </source>
</reference>
<proteinExistence type="predicted"/>
<feature type="coiled-coil region" evidence="1">
    <location>
        <begin position="894"/>
        <end position="970"/>
    </location>
</feature>
<dbReference type="EMBL" id="JADGMQ010000009">
    <property type="protein sequence ID" value="MBI1621590.1"/>
    <property type="molecule type" value="Genomic_DNA"/>
</dbReference>
<organism evidence="3 4">
    <name type="scientific">Aquamicrobium zhengzhouense</name>
    <dbReference type="NCBI Taxonomy" id="2781738"/>
    <lineage>
        <taxon>Bacteria</taxon>
        <taxon>Pseudomonadati</taxon>
        <taxon>Pseudomonadota</taxon>
        <taxon>Alphaproteobacteria</taxon>
        <taxon>Hyphomicrobiales</taxon>
        <taxon>Phyllobacteriaceae</taxon>
        <taxon>Aquamicrobium</taxon>
    </lineage>
</organism>
<sequence>MRLRRLDLTRYGKFTDYSIDFGEATPGEPDLHIVYGLNEAGKSTSLSAYLDLLFGIEERTRYGFLHQSKSMEIGGCLEFGGAVHEFKRVKQRNNSLLDSHGQPVNEAVLSVPLAGLSRDAYRMMFSLDDHTLEEGGNAILESRGDLGELLFSASAGLAGTASILDGAIGEAQEIFRKRARSTKIATLKQQIIELKAQRDEIDTQTSAYTNLKSELQRSSAAYDQAMTETAAARARRDEVARILRAYPLMSERQTLLAAFRPYQELPRPPLEWNRSLSALIDAEARLQTRKAGLEARVEQLRGELEELSDDAEILAYENRIERLSEAAARYLTAEEDLPKRKDALAKQLQQLNINLVRLGKESNPDAKALVVPAATIGVLRELLTEQTGVQTVLQSAMKEFQNSERALEDLKVEQEARHKDAALDPVTLAGLQSTLERIRQSELIAELKHAEQVLKEATANYESLALGRPGAKVEDPREIAVLDEAQIDLWRGTAQSLESRLTRLSEQIEKAGEQVFDAEARVKALRSTGGVISDQEAQAAQEQRDQAWRKHLSRLDVETASSFEVLMRDCDRIAEQRIRSGKDLEELRRLEADIVVCSDALKRLQGELRDTELRLAALREEIRARTSDWLELDPEMPTASWLMAVERWAQAHARAVDAFERMQLAQRRLDQVQRDIADEHAALCDILGKRDLAVEGEAFAVVIRAGENLLAAHTASQLEKANAEKQITQASRAVARRQDDLEAARANLADWERRWDEAIEQSWLRDRKDSPTAVRELLDIVSELPAQIQALSETRHRVEAMEADRKAFADTIAELAHALETSAGKSPLDTAAVLQRRLEQARHTRTRRKDKQREFGDAQAEIDVLHQDLALHDSRKLEMTSFFGVETLTELQQALDAVAQRNRIEEDLERVNRQILTETQAENLDSGLELLGSEDRSALQQELAELEARLEDLELRAKNLFAERARAADRLEAVGGDDAVLRIEAQRGTLLLEMEEQALRYLRLRSGSLIAEHAIRAYRDKHRSAMMQRASDAFRLMTRGDYTGLTTMPEKDREVLIGLPANGGSKLAADMSKGTRFQLYLALRLAGYEEFASARPSVPFVADDIMETFDEPRSEEVMRLFGEMSRVGQVIYLTHHRHLCDLAAKAVPSVKIHEIAS</sequence>
<protein>
    <submittedName>
        <fullName evidence="3">AAA family ATPase</fullName>
    </submittedName>
</protein>
<evidence type="ECO:0000259" key="2">
    <source>
        <dbReference type="Pfam" id="PF13514"/>
    </source>
</evidence>
<dbReference type="InterPro" id="IPR027417">
    <property type="entry name" value="P-loop_NTPase"/>
</dbReference>
<dbReference type="PANTHER" id="PTHR41259:SF1">
    <property type="entry name" value="DOUBLE-STRAND BREAK REPAIR RAD50 ATPASE, PUTATIVE-RELATED"/>
    <property type="match status" value="1"/>
</dbReference>
<feature type="coiled-coil region" evidence="1">
    <location>
        <begin position="487"/>
        <end position="521"/>
    </location>
</feature>
<evidence type="ECO:0000313" key="4">
    <source>
        <dbReference type="Proteomes" id="UP000601789"/>
    </source>
</evidence>
<evidence type="ECO:0000313" key="3">
    <source>
        <dbReference type="EMBL" id="MBI1621590.1"/>
    </source>
</evidence>
<dbReference type="RefSeq" id="WP_198477000.1">
    <property type="nucleotide sequence ID" value="NZ_JADGMQ010000009.1"/>
</dbReference>
<dbReference type="InterPro" id="IPR038734">
    <property type="entry name" value="YhaN_AAA"/>
</dbReference>
<feature type="coiled-coil region" evidence="1">
    <location>
        <begin position="184"/>
        <end position="228"/>
    </location>
</feature>
<comment type="caution">
    <text evidence="3">The sequence shown here is derived from an EMBL/GenBank/DDBJ whole genome shotgun (WGS) entry which is preliminary data.</text>
</comment>
<feature type="coiled-coil region" evidence="1">
    <location>
        <begin position="718"/>
        <end position="761"/>
    </location>
</feature>
<feature type="coiled-coil region" evidence="1">
    <location>
        <begin position="393"/>
        <end position="460"/>
    </location>
</feature>
<accession>A0ABS0SE67</accession>
<evidence type="ECO:0000256" key="1">
    <source>
        <dbReference type="SAM" id="Coils"/>
    </source>
</evidence>
<dbReference type="Pfam" id="PF13514">
    <property type="entry name" value="AAA_27"/>
    <property type="match status" value="1"/>
</dbReference>
<dbReference type="Gene3D" id="3.40.50.300">
    <property type="entry name" value="P-loop containing nucleotide triphosphate hydrolases"/>
    <property type="match status" value="2"/>
</dbReference>